<feature type="domain" description="Gcp-like" evidence="1">
    <location>
        <begin position="31"/>
        <end position="149"/>
    </location>
</feature>
<dbReference type="STRING" id="1484.SA87_10325"/>
<reference evidence="2 3" key="1">
    <citation type="submission" date="2015-09" db="EMBL/GenBank/DDBJ databases">
        <title>Draft genome sequence of Hydrogenibacillus schlegelii DSM 2000.</title>
        <authorList>
            <person name="Hemp J."/>
        </authorList>
    </citation>
    <scope>NUCLEOTIDE SEQUENCE [LARGE SCALE GENOMIC DNA]</scope>
    <source>
        <strain evidence="2 3">MA 48</strain>
    </source>
</reference>
<dbReference type="PANTHER" id="PTHR11735">
    <property type="entry name" value="TRNA N6-ADENOSINE THREONYLCARBAMOYLTRANSFERASE"/>
    <property type="match status" value="1"/>
</dbReference>
<name>A0A179ITE3_HYDSH</name>
<dbReference type="GO" id="GO:0002949">
    <property type="term" value="P:tRNA threonylcarbamoyladenosine modification"/>
    <property type="evidence" value="ECO:0007669"/>
    <property type="project" value="InterPro"/>
</dbReference>
<dbReference type="InterPro" id="IPR043129">
    <property type="entry name" value="ATPase_NBD"/>
</dbReference>
<dbReference type="Proteomes" id="UP000243024">
    <property type="component" value="Unassembled WGS sequence"/>
</dbReference>
<dbReference type="Pfam" id="PF00814">
    <property type="entry name" value="TsaD"/>
    <property type="match status" value="1"/>
</dbReference>
<evidence type="ECO:0000313" key="3">
    <source>
        <dbReference type="Proteomes" id="UP000243024"/>
    </source>
</evidence>
<comment type="caution">
    <text evidence="2">The sequence shown here is derived from an EMBL/GenBank/DDBJ whole genome shotgun (WGS) entry which is preliminary data.</text>
</comment>
<proteinExistence type="predicted"/>
<organism evidence="2 3">
    <name type="scientific">Hydrogenibacillus schlegelii</name>
    <name type="common">Bacillus schlegelii</name>
    <dbReference type="NCBI Taxonomy" id="1484"/>
    <lineage>
        <taxon>Bacteria</taxon>
        <taxon>Bacillati</taxon>
        <taxon>Bacillota</taxon>
        <taxon>Bacilli</taxon>
        <taxon>Bacillales</taxon>
        <taxon>Bacillales Family X. Incertae Sedis</taxon>
        <taxon>Hydrogenibacillus</taxon>
    </lineage>
</organism>
<evidence type="ECO:0000259" key="1">
    <source>
        <dbReference type="Pfam" id="PF00814"/>
    </source>
</evidence>
<dbReference type="NCBIfam" id="TIGR03725">
    <property type="entry name" value="T6A_YeaZ"/>
    <property type="match status" value="1"/>
</dbReference>
<protein>
    <recommendedName>
        <fullName evidence="1">Gcp-like domain-containing protein</fullName>
    </recommendedName>
</protein>
<dbReference type="SUPFAM" id="SSF53067">
    <property type="entry name" value="Actin-like ATPase domain"/>
    <property type="match status" value="2"/>
</dbReference>
<accession>A0A179ITE3</accession>
<gene>
    <name evidence="2" type="ORF">SA87_10325</name>
</gene>
<dbReference type="AlphaFoldDB" id="A0A179ITE3"/>
<dbReference type="GO" id="GO:0005829">
    <property type="term" value="C:cytosol"/>
    <property type="evidence" value="ECO:0007669"/>
    <property type="project" value="TreeGrafter"/>
</dbReference>
<dbReference type="InterPro" id="IPR000905">
    <property type="entry name" value="Gcp-like_dom"/>
</dbReference>
<dbReference type="EMBL" id="JXBB01000007">
    <property type="protein sequence ID" value="OAR04980.1"/>
    <property type="molecule type" value="Genomic_DNA"/>
</dbReference>
<dbReference type="PANTHER" id="PTHR11735:SF11">
    <property type="entry name" value="TRNA THREONYLCARBAMOYLADENOSINE BIOSYNTHESIS PROTEIN TSAB"/>
    <property type="match status" value="1"/>
</dbReference>
<evidence type="ECO:0000313" key="2">
    <source>
        <dbReference type="EMBL" id="OAR04980.1"/>
    </source>
</evidence>
<dbReference type="CDD" id="cd24032">
    <property type="entry name" value="ASKHA_NBD_TsaB"/>
    <property type="match status" value="1"/>
</dbReference>
<dbReference type="InterPro" id="IPR022496">
    <property type="entry name" value="T6A_TsaB"/>
</dbReference>
<sequence>MLTLAFDTSALPLSVALVDGEHILAEWTAAARLNHAEALYPALQALFDRAGVAKRSVQSIVVARGPGSYTGVRIGVTAAKALAYALGVPLTGVSSLAALALAVPPGVSGRIVSLIDARRGRAYAAVYRWDGDRLVRERAEGVIEVAALVAELADGGLRAVGDAPFGAGAGGAGENGGGEAAGASAREAAGAAAGVSAREAAGAAAGEGDGAFAGAASARRGAFTPEAPIYWVAYPEVPEGAAVRAAFGARAVLVPPAWAAPRAARLAWAARYGLGEAVPPGDVAALSAYQPVYLLASAPERARAGEGGGGR</sequence>
<dbReference type="Gene3D" id="3.30.420.40">
    <property type="match status" value="2"/>
</dbReference>
<keyword evidence="3" id="KW-1185">Reference proteome</keyword>